<dbReference type="Gene3D" id="3.30.70.1070">
    <property type="entry name" value="Sporulation related repeat"/>
    <property type="match status" value="1"/>
</dbReference>
<name>A0A1G9C646_9BACI</name>
<dbReference type="GO" id="GO:0042834">
    <property type="term" value="F:peptidoglycan binding"/>
    <property type="evidence" value="ECO:0007669"/>
    <property type="project" value="InterPro"/>
</dbReference>
<dbReference type="PANTHER" id="PTHR40446:SF2">
    <property type="entry name" value="N-ACETYLGLUCOSAMINE-1-PHOSPHODIESTER ALPHA-N-ACETYLGLUCOSAMINIDASE"/>
    <property type="match status" value="1"/>
</dbReference>
<dbReference type="InterPro" id="IPR018711">
    <property type="entry name" value="NAGPA"/>
</dbReference>
<dbReference type="PANTHER" id="PTHR40446">
    <property type="entry name" value="N-ACETYLGLUCOSAMINE-1-PHOSPHODIESTER ALPHA-N-ACETYLGLUCOSAMINIDASE"/>
    <property type="match status" value="1"/>
</dbReference>
<dbReference type="SUPFAM" id="SSF110997">
    <property type="entry name" value="Sporulation related repeat"/>
    <property type="match status" value="1"/>
</dbReference>
<sequence length="521" mass="55760">MGRTNIGKLAISLLFMIMLLLAAAHEGSLAMSNSGTATLLTETENVPETRKVTELSPGVTHTEIDKGVEAQQAFYTAELDFFNNKKEALELQKKLRKKGFHATIHTIKDPKHIVTDIADKTIGHAVQVGQFATREEADIQADKLRAKGFTVSRVAYSEYDGTRKSTGPWSIDVLEIDPGEFNGTIQTGLGYGQIQGNEALSSMVKRKNAFAAVNGGYFVVGSRDGTPGSPAGTSVLNGELISESVGERTSLALQENNAAIGKVKTALKLETANGESRIIDGLNRIPGLIRSCGGTDDAPSDLPMHDVTCTDKEEIIQFTTAFGDTTPATGDYEVILDEQNHIVSVKEGSGSPIPESGTVLLATGDAADWLRKNTQIGETVDVEEQLFIDGNAVSPEETMNIVNGAPRLLQDGLIAINAKEEGFNWSNEFYYNFALYRHPRTLAGIKENGNLLFVTIDGRNPGTSIGLNFYESAQLLQNLGAVEGMNLDGGGSTTMVIGGELVNTPSGGAERAIAEGIFLME</sequence>
<evidence type="ECO:0000313" key="3">
    <source>
        <dbReference type="Proteomes" id="UP000198694"/>
    </source>
</evidence>
<dbReference type="Proteomes" id="UP000198694">
    <property type="component" value="Unassembled WGS sequence"/>
</dbReference>
<gene>
    <name evidence="2" type="ORF">SAMN05216243_3269</name>
</gene>
<dbReference type="InterPro" id="IPR036680">
    <property type="entry name" value="SPOR-like_sf"/>
</dbReference>
<reference evidence="2 3" key="1">
    <citation type="submission" date="2016-10" db="EMBL/GenBank/DDBJ databases">
        <authorList>
            <person name="de Groot N.N."/>
        </authorList>
    </citation>
    <scope>NUCLEOTIDE SEQUENCE [LARGE SCALE GENOMIC DNA]</scope>
    <source>
        <strain evidence="2 3">CGMCC 1.6502</strain>
    </source>
</reference>
<protein>
    <submittedName>
        <fullName evidence="2">Sporulation related domain-containing protein</fullName>
    </submittedName>
</protein>
<dbReference type="InterPro" id="IPR007730">
    <property type="entry name" value="SPOR-like_dom"/>
</dbReference>
<dbReference type="Pfam" id="PF05036">
    <property type="entry name" value="SPOR"/>
    <property type="match status" value="1"/>
</dbReference>
<dbReference type="STRING" id="407036.SAMN05216243_3269"/>
<organism evidence="2 3">
    <name type="scientific">Sediminibacillus albus</name>
    <dbReference type="NCBI Taxonomy" id="407036"/>
    <lineage>
        <taxon>Bacteria</taxon>
        <taxon>Bacillati</taxon>
        <taxon>Bacillota</taxon>
        <taxon>Bacilli</taxon>
        <taxon>Bacillales</taxon>
        <taxon>Bacillaceae</taxon>
        <taxon>Sediminibacillus</taxon>
    </lineage>
</organism>
<dbReference type="EMBL" id="FNFL01000007">
    <property type="protein sequence ID" value="SDK47140.1"/>
    <property type="molecule type" value="Genomic_DNA"/>
</dbReference>
<feature type="domain" description="SPOR" evidence="1">
    <location>
        <begin position="69"/>
        <end position="157"/>
    </location>
</feature>
<dbReference type="Pfam" id="PF09992">
    <property type="entry name" value="NAGPA"/>
    <property type="match status" value="1"/>
</dbReference>
<dbReference type="RefSeq" id="WP_093216439.1">
    <property type="nucleotide sequence ID" value="NZ_FNFL01000007.1"/>
</dbReference>
<dbReference type="AlphaFoldDB" id="A0A1G9C646"/>
<keyword evidence="3" id="KW-1185">Reference proteome</keyword>
<accession>A0A1G9C646</accession>
<evidence type="ECO:0000313" key="2">
    <source>
        <dbReference type="EMBL" id="SDK47140.1"/>
    </source>
</evidence>
<dbReference type="OrthoDB" id="9809781at2"/>
<proteinExistence type="predicted"/>
<dbReference type="PROSITE" id="PS51724">
    <property type="entry name" value="SPOR"/>
    <property type="match status" value="1"/>
</dbReference>
<evidence type="ECO:0000259" key="1">
    <source>
        <dbReference type="PROSITE" id="PS51724"/>
    </source>
</evidence>